<protein>
    <submittedName>
        <fullName evidence="5">Beta-1,3-glucanase</fullName>
    </submittedName>
</protein>
<name>A0AAQ3Q737_9LILI</name>
<keyword evidence="6" id="KW-1185">Reference proteome</keyword>
<evidence type="ECO:0000313" key="5">
    <source>
        <dbReference type="EMBL" id="WOK98437.1"/>
    </source>
</evidence>
<sequence>MFNLNDARFTLTWGSIVQNNVAAFWPDDSFRYIVVGNEVIPESLAQFILLAMRNVATALAAAGLQGQIKVSTSVDTCVLGDIFTKGRT</sequence>
<evidence type="ECO:0000313" key="6">
    <source>
        <dbReference type="Proteomes" id="UP001327560"/>
    </source>
</evidence>
<dbReference type="InterPro" id="IPR044965">
    <property type="entry name" value="Glyco_hydro_17_plant"/>
</dbReference>
<evidence type="ECO:0000256" key="1">
    <source>
        <dbReference type="ARBA" id="ARBA00008773"/>
    </source>
</evidence>
<dbReference type="AlphaFoldDB" id="A0AAQ3Q737"/>
<dbReference type="Gene3D" id="3.20.20.80">
    <property type="entry name" value="Glycosidases"/>
    <property type="match status" value="1"/>
</dbReference>
<dbReference type="Pfam" id="PF00332">
    <property type="entry name" value="Glyco_hydro_17"/>
    <property type="match status" value="1"/>
</dbReference>
<organism evidence="5 6">
    <name type="scientific">Canna indica</name>
    <name type="common">Indian-shot</name>
    <dbReference type="NCBI Taxonomy" id="4628"/>
    <lineage>
        <taxon>Eukaryota</taxon>
        <taxon>Viridiplantae</taxon>
        <taxon>Streptophyta</taxon>
        <taxon>Embryophyta</taxon>
        <taxon>Tracheophyta</taxon>
        <taxon>Spermatophyta</taxon>
        <taxon>Magnoliopsida</taxon>
        <taxon>Liliopsida</taxon>
        <taxon>Zingiberales</taxon>
        <taxon>Cannaceae</taxon>
        <taxon>Canna</taxon>
    </lineage>
</organism>
<dbReference type="InterPro" id="IPR017853">
    <property type="entry name" value="GH"/>
</dbReference>
<evidence type="ECO:0000256" key="2">
    <source>
        <dbReference type="ARBA" id="ARBA00022801"/>
    </source>
</evidence>
<dbReference type="EMBL" id="CP136891">
    <property type="protein sequence ID" value="WOK98437.1"/>
    <property type="molecule type" value="Genomic_DNA"/>
</dbReference>
<dbReference type="GO" id="GO:0005975">
    <property type="term" value="P:carbohydrate metabolic process"/>
    <property type="evidence" value="ECO:0007669"/>
    <property type="project" value="InterPro"/>
</dbReference>
<accession>A0AAQ3Q737</accession>
<dbReference type="GO" id="GO:0004553">
    <property type="term" value="F:hydrolase activity, hydrolyzing O-glycosyl compounds"/>
    <property type="evidence" value="ECO:0007669"/>
    <property type="project" value="InterPro"/>
</dbReference>
<keyword evidence="3" id="KW-0326">Glycosidase</keyword>
<dbReference type="PANTHER" id="PTHR32227">
    <property type="entry name" value="GLUCAN ENDO-1,3-BETA-GLUCOSIDASE BG1-RELATED-RELATED"/>
    <property type="match status" value="1"/>
</dbReference>
<dbReference type="Proteomes" id="UP001327560">
    <property type="component" value="Chromosome 2"/>
</dbReference>
<proteinExistence type="inferred from homology"/>
<gene>
    <name evidence="5" type="ORF">Cni_G07149</name>
</gene>
<keyword evidence="2" id="KW-0378">Hydrolase</keyword>
<dbReference type="SUPFAM" id="SSF51445">
    <property type="entry name" value="(Trans)glycosidases"/>
    <property type="match status" value="1"/>
</dbReference>
<evidence type="ECO:0000256" key="3">
    <source>
        <dbReference type="ARBA" id="ARBA00023295"/>
    </source>
</evidence>
<reference evidence="5 6" key="1">
    <citation type="submission" date="2023-10" db="EMBL/GenBank/DDBJ databases">
        <title>Chromosome-scale genome assembly provides insights into flower coloration mechanisms of Canna indica.</title>
        <authorList>
            <person name="Li C."/>
        </authorList>
    </citation>
    <scope>NUCLEOTIDE SEQUENCE [LARGE SCALE GENOMIC DNA]</scope>
    <source>
        <tissue evidence="5">Flower</tissue>
    </source>
</reference>
<evidence type="ECO:0000256" key="4">
    <source>
        <dbReference type="RuleBase" id="RU004335"/>
    </source>
</evidence>
<comment type="similarity">
    <text evidence="1 4">Belongs to the glycosyl hydrolase 17 family.</text>
</comment>
<dbReference type="InterPro" id="IPR000490">
    <property type="entry name" value="Glyco_hydro_17"/>
</dbReference>